<accession>A0A2A2K613</accession>
<dbReference type="EMBL" id="LIAE01009544">
    <property type="protein sequence ID" value="PAV69340.1"/>
    <property type="molecule type" value="Genomic_DNA"/>
</dbReference>
<proteinExistence type="predicted"/>
<name>A0A2A2K613_9BILA</name>
<sequence>MPRRDLRGIDTVGQIAGHQRREAATVADRCQDPLPIGLRCRDARHRRGQVRHHDRPSELPRGMPCDLRQHRAIAQVNVPVVGAADGQAIGHAPSYRRRRRVATLENDGDSLGAVA</sequence>
<comment type="caution">
    <text evidence="2">The sequence shown here is derived from an EMBL/GenBank/DDBJ whole genome shotgun (WGS) entry which is preliminary data.</text>
</comment>
<organism evidence="2 3">
    <name type="scientific">Diploscapter pachys</name>
    <dbReference type="NCBI Taxonomy" id="2018661"/>
    <lineage>
        <taxon>Eukaryota</taxon>
        <taxon>Metazoa</taxon>
        <taxon>Ecdysozoa</taxon>
        <taxon>Nematoda</taxon>
        <taxon>Chromadorea</taxon>
        <taxon>Rhabditida</taxon>
        <taxon>Rhabditina</taxon>
        <taxon>Rhabditomorpha</taxon>
        <taxon>Rhabditoidea</taxon>
        <taxon>Rhabditidae</taxon>
        <taxon>Diploscapter</taxon>
    </lineage>
</organism>
<gene>
    <name evidence="2" type="ORF">WR25_22857</name>
</gene>
<dbReference type="AlphaFoldDB" id="A0A2A2K613"/>
<evidence type="ECO:0000313" key="2">
    <source>
        <dbReference type="EMBL" id="PAV69340.1"/>
    </source>
</evidence>
<feature type="region of interest" description="Disordered" evidence="1">
    <location>
        <begin position="44"/>
        <end position="63"/>
    </location>
</feature>
<protein>
    <submittedName>
        <fullName evidence="2">Uncharacterized protein</fullName>
    </submittedName>
</protein>
<feature type="compositionally biased region" description="Basic residues" evidence="1">
    <location>
        <begin position="44"/>
        <end position="54"/>
    </location>
</feature>
<keyword evidence="3" id="KW-1185">Reference proteome</keyword>
<evidence type="ECO:0000313" key="3">
    <source>
        <dbReference type="Proteomes" id="UP000218231"/>
    </source>
</evidence>
<evidence type="ECO:0000256" key="1">
    <source>
        <dbReference type="SAM" id="MobiDB-lite"/>
    </source>
</evidence>
<dbReference type="Proteomes" id="UP000218231">
    <property type="component" value="Unassembled WGS sequence"/>
</dbReference>
<reference evidence="2 3" key="1">
    <citation type="journal article" date="2017" name="Curr. Biol.">
        <title>Genome architecture and evolution of a unichromosomal asexual nematode.</title>
        <authorList>
            <person name="Fradin H."/>
            <person name="Zegar C."/>
            <person name="Gutwein M."/>
            <person name="Lucas J."/>
            <person name="Kovtun M."/>
            <person name="Corcoran D."/>
            <person name="Baugh L.R."/>
            <person name="Kiontke K."/>
            <person name="Gunsalus K."/>
            <person name="Fitch D.H."/>
            <person name="Piano F."/>
        </authorList>
    </citation>
    <scope>NUCLEOTIDE SEQUENCE [LARGE SCALE GENOMIC DNA]</scope>
    <source>
        <strain evidence="2">PF1309</strain>
    </source>
</reference>